<dbReference type="FunFam" id="3.40.50.300:FF:000296">
    <property type="entry name" value="ATP-dependent DNA helicase RecQ"/>
    <property type="match status" value="1"/>
</dbReference>
<proteinExistence type="inferred from homology"/>
<organism evidence="20 21">
    <name type="scientific">Ruminococcus bromii</name>
    <dbReference type="NCBI Taxonomy" id="40518"/>
    <lineage>
        <taxon>Bacteria</taxon>
        <taxon>Bacillati</taxon>
        <taxon>Bacillota</taxon>
        <taxon>Clostridia</taxon>
        <taxon>Eubacteriales</taxon>
        <taxon>Oscillospiraceae</taxon>
        <taxon>Ruminococcus</taxon>
    </lineage>
</organism>
<dbReference type="SMART" id="SM00487">
    <property type="entry name" value="DEXDc"/>
    <property type="match status" value="1"/>
</dbReference>
<evidence type="ECO:0000256" key="3">
    <source>
        <dbReference type="ARBA" id="ARBA00005446"/>
    </source>
</evidence>
<evidence type="ECO:0000313" key="21">
    <source>
        <dbReference type="Proteomes" id="UP000233425"/>
    </source>
</evidence>
<evidence type="ECO:0000256" key="5">
    <source>
        <dbReference type="ARBA" id="ARBA00022741"/>
    </source>
</evidence>
<keyword evidence="13" id="KW-0234">DNA repair</keyword>
<keyword evidence="12" id="KW-0233">DNA recombination</keyword>
<keyword evidence="21" id="KW-1185">Reference proteome</keyword>
<accession>A0A2N0V0P9</accession>
<dbReference type="InterPro" id="IPR036390">
    <property type="entry name" value="WH_DNA-bd_sf"/>
</dbReference>
<dbReference type="SUPFAM" id="SSF47819">
    <property type="entry name" value="HRDC-like"/>
    <property type="match status" value="1"/>
</dbReference>
<evidence type="ECO:0000259" key="18">
    <source>
        <dbReference type="PROSITE" id="PS51192"/>
    </source>
</evidence>
<evidence type="ECO:0000256" key="10">
    <source>
        <dbReference type="ARBA" id="ARBA00022840"/>
    </source>
</evidence>
<keyword evidence="7 20" id="KW-0378">Hydrolase</keyword>
<dbReference type="GO" id="GO:0030894">
    <property type="term" value="C:replisome"/>
    <property type="evidence" value="ECO:0007669"/>
    <property type="project" value="TreeGrafter"/>
</dbReference>
<evidence type="ECO:0000256" key="7">
    <source>
        <dbReference type="ARBA" id="ARBA00022801"/>
    </source>
</evidence>
<dbReference type="GO" id="GO:0005524">
    <property type="term" value="F:ATP binding"/>
    <property type="evidence" value="ECO:0007669"/>
    <property type="project" value="UniProtKB-KW"/>
</dbReference>
<evidence type="ECO:0000256" key="6">
    <source>
        <dbReference type="ARBA" id="ARBA00022763"/>
    </source>
</evidence>
<evidence type="ECO:0000256" key="15">
    <source>
        <dbReference type="ARBA" id="ARBA00034617"/>
    </source>
</evidence>
<keyword evidence="4" id="KW-0479">Metal-binding</keyword>
<evidence type="ECO:0000313" key="20">
    <source>
        <dbReference type="EMBL" id="PKD32820.1"/>
    </source>
</evidence>
<evidence type="ECO:0000256" key="16">
    <source>
        <dbReference type="NCBIfam" id="TIGR01389"/>
    </source>
</evidence>
<dbReference type="InterPro" id="IPR036388">
    <property type="entry name" value="WH-like_DNA-bd_sf"/>
</dbReference>
<name>A0A2N0V0P9_9FIRM</name>
<dbReference type="GO" id="GO:0043138">
    <property type="term" value="F:3'-5' DNA helicase activity"/>
    <property type="evidence" value="ECO:0007669"/>
    <property type="project" value="UniProtKB-EC"/>
</dbReference>
<evidence type="ECO:0000256" key="1">
    <source>
        <dbReference type="ARBA" id="ARBA00001946"/>
    </source>
</evidence>
<dbReference type="GO" id="GO:0009378">
    <property type="term" value="F:four-way junction helicase activity"/>
    <property type="evidence" value="ECO:0007669"/>
    <property type="project" value="TreeGrafter"/>
</dbReference>
<evidence type="ECO:0000259" key="19">
    <source>
        <dbReference type="PROSITE" id="PS51194"/>
    </source>
</evidence>
<keyword evidence="10" id="KW-0067">ATP-binding</keyword>
<dbReference type="SUPFAM" id="SSF46785">
    <property type="entry name" value="Winged helix' DNA-binding domain"/>
    <property type="match status" value="1"/>
</dbReference>
<dbReference type="InterPro" id="IPR032284">
    <property type="entry name" value="RecQ_Zn-bd"/>
</dbReference>
<dbReference type="PROSITE" id="PS50967">
    <property type="entry name" value="HRDC"/>
    <property type="match status" value="1"/>
</dbReference>
<sequence length="674" mass="76519">MDKFDVLRKYFGYSSFRKGQEEMVDCLLSGRDALGIMPTGAGKSICYQVPAIMFGGVTIVVSPLISLMKDQVNALVQQGVKAAYINSSLTDTQYDKVLKNAALGIYKIIYVAPERLESVSFINLCRRIKISMVAVDESHCVSQWGQDFRPSYLNINKFISMLPNRPIIGAFTATATDEVKKDIINILQLEDPAVVTTGFDRPNLFFSVLRPAKKDNRLIELIKERRDKSGIIYCSTRKKVESVCDLLIKNGFPATRYHAGLSDEERIKNQDDFVYDRKPVMVATNAFGMGIDKSNVSYVIHYNMPKNIESYYQEAGRAGRDGQEADCILLYGAGDVQTCRYFIENTEPNPQLTPEQNEMFKKREEERLKHMIFYCRTSDCLRNYMLRYFGDGAEENCGKCSNCLTKFETVDVTIEAQKILSCIIRTGQKFGAAMIVDVLRGKINDRITYFGLDKQSTFGIMKDSKPTEIKYIIEKLEEQGYIISVGAGKPILRVTEMSYPVLKGKAKVKVKKTVRIKTKEKTVEETVNISLFDTLKQIRYEIASQKGVPAFLIFSDASLMDMCRKLPVTPEEFLSVNGVGDNKLKQYGDRFISAIAEYKATGVENTDEQDSQNNIEKTQESEVNYAYKPWSEKEVEKLRFEYEVGIPIDKIAKNHGRTNEDVRSRLKKEGLIEE</sequence>
<evidence type="ECO:0000256" key="4">
    <source>
        <dbReference type="ARBA" id="ARBA00022723"/>
    </source>
</evidence>
<comment type="cofactor">
    <cofactor evidence="2">
        <name>Zn(2+)</name>
        <dbReference type="ChEBI" id="CHEBI:29105"/>
    </cofactor>
</comment>
<dbReference type="Pfam" id="PF00270">
    <property type="entry name" value="DEAD"/>
    <property type="match status" value="1"/>
</dbReference>
<dbReference type="SMART" id="SM00341">
    <property type="entry name" value="HRDC"/>
    <property type="match status" value="1"/>
</dbReference>
<dbReference type="Pfam" id="PF00271">
    <property type="entry name" value="Helicase_C"/>
    <property type="match status" value="1"/>
</dbReference>
<dbReference type="EC" id="5.6.2.4" evidence="16"/>
<evidence type="ECO:0000256" key="13">
    <source>
        <dbReference type="ARBA" id="ARBA00023204"/>
    </source>
</evidence>
<dbReference type="GO" id="GO:0043590">
    <property type="term" value="C:bacterial nucleoid"/>
    <property type="evidence" value="ECO:0007669"/>
    <property type="project" value="TreeGrafter"/>
</dbReference>
<dbReference type="InterPro" id="IPR014001">
    <property type="entry name" value="Helicase_ATP-bd"/>
</dbReference>
<dbReference type="InterPro" id="IPR010997">
    <property type="entry name" value="HRDC-like_sf"/>
</dbReference>
<dbReference type="NCBIfam" id="TIGR00614">
    <property type="entry name" value="recQ_fam"/>
    <property type="match status" value="1"/>
</dbReference>
<dbReference type="InterPro" id="IPR011545">
    <property type="entry name" value="DEAD/DEAH_box_helicase_dom"/>
</dbReference>
<reference evidence="20" key="1">
    <citation type="journal article" date="2018" name="Environ. Microbiol.">
        <title>Sporulation capability and amylosome conservation among diverse human colonic and rumen isolates of the keystone starch-degrader Ruminococcus bromii.</title>
        <authorList>
            <person name="Mukhopadhya I."/>
            <person name="Morais S."/>
            <person name="Laverde-Gomez J."/>
            <person name="Sheridan P.O."/>
            <person name="Walker A.W."/>
            <person name="Kelly W."/>
            <person name="Klieve A.V."/>
            <person name="Ouwerkerk D."/>
            <person name="Duncan S.H."/>
            <person name="Louis P."/>
            <person name="Koropatkin N."/>
            <person name="Cockburn D."/>
            <person name="Kibler R."/>
            <person name="Cooper P.J."/>
            <person name="Sandoval C."/>
            <person name="Crost E."/>
            <person name="Juge N."/>
            <person name="Bayer E.A."/>
            <person name="Flint H.J."/>
        </authorList>
    </citation>
    <scope>NUCLEOTIDE SEQUENCE [LARGE SCALE GENOMIC DNA]</scope>
    <source>
        <strain evidence="20">ATCC 27255</strain>
    </source>
</reference>
<dbReference type="GO" id="GO:0006310">
    <property type="term" value="P:DNA recombination"/>
    <property type="evidence" value="ECO:0007669"/>
    <property type="project" value="UniProtKB-UniRule"/>
</dbReference>
<keyword evidence="8 20" id="KW-0347">Helicase</keyword>
<feature type="domain" description="HRDC" evidence="17">
    <location>
        <begin position="525"/>
        <end position="605"/>
    </location>
</feature>
<evidence type="ECO:0000256" key="2">
    <source>
        <dbReference type="ARBA" id="ARBA00001947"/>
    </source>
</evidence>
<dbReference type="PANTHER" id="PTHR13710:SF105">
    <property type="entry name" value="ATP-DEPENDENT DNA HELICASE Q1"/>
    <property type="match status" value="1"/>
</dbReference>
<dbReference type="GO" id="GO:0006281">
    <property type="term" value="P:DNA repair"/>
    <property type="evidence" value="ECO:0007669"/>
    <property type="project" value="UniProtKB-KW"/>
</dbReference>
<evidence type="ECO:0000256" key="12">
    <source>
        <dbReference type="ARBA" id="ARBA00023172"/>
    </source>
</evidence>
<comment type="catalytic activity">
    <reaction evidence="15">
        <text>Couples ATP hydrolysis with the unwinding of duplex DNA by translocating in the 3'-5' direction.</text>
        <dbReference type="EC" id="5.6.2.4"/>
    </reaction>
</comment>
<feature type="domain" description="Helicase C-terminal" evidence="19">
    <location>
        <begin position="214"/>
        <end position="361"/>
    </location>
</feature>
<dbReference type="RefSeq" id="WP_101028196.1">
    <property type="nucleotide sequence ID" value="NZ_CABMMZ010000004.1"/>
</dbReference>
<dbReference type="GO" id="GO:0005737">
    <property type="term" value="C:cytoplasm"/>
    <property type="evidence" value="ECO:0007669"/>
    <property type="project" value="TreeGrafter"/>
</dbReference>
<comment type="cofactor">
    <cofactor evidence="1">
        <name>Mg(2+)</name>
        <dbReference type="ChEBI" id="CHEBI:18420"/>
    </cofactor>
</comment>
<dbReference type="GO" id="GO:0046872">
    <property type="term" value="F:metal ion binding"/>
    <property type="evidence" value="ECO:0007669"/>
    <property type="project" value="UniProtKB-KW"/>
</dbReference>
<keyword evidence="6" id="KW-0227">DNA damage</keyword>
<feature type="domain" description="Helicase ATP-binding" evidence="18">
    <location>
        <begin position="24"/>
        <end position="193"/>
    </location>
</feature>
<dbReference type="PROSITE" id="PS51192">
    <property type="entry name" value="HELICASE_ATP_BIND_1"/>
    <property type="match status" value="1"/>
</dbReference>
<comment type="caution">
    <text evidence="20">The sequence shown here is derived from an EMBL/GenBank/DDBJ whole genome shotgun (WGS) entry which is preliminary data.</text>
</comment>
<dbReference type="NCBIfam" id="TIGR01389">
    <property type="entry name" value="recQ"/>
    <property type="match status" value="1"/>
</dbReference>
<gene>
    <name evidence="20" type="primary">recQ_1</name>
    <name evidence="20" type="ORF">RBATCC27255_00002</name>
</gene>
<dbReference type="InterPro" id="IPR001650">
    <property type="entry name" value="Helicase_C-like"/>
</dbReference>
<dbReference type="GO" id="GO:0009432">
    <property type="term" value="P:SOS response"/>
    <property type="evidence" value="ECO:0007669"/>
    <property type="project" value="UniProtKB-UniRule"/>
</dbReference>
<dbReference type="Pfam" id="PF16124">
    <property type="entry name" value="RecQ_Zn_bind"/>
    <property type="match status" value="1"/>
</dbReference>
<evidence type="ECO:0000256" key="9">
    <source>
        <dbReference type="ARBA" id="ARBA00022833"/>
    </source>
</evidence>
<dbReference type="InterPro" id="IPR002121">
    <property type="entry name" value="HRDC_dom"/>
</dbReference>
<evidence type="ECO:0000259" key="17">
    <source>
        <dbReference type="PROSITE" id="PS50967"/>
    </source>
</evidence>
<keyword evidence="14" id="KW-0413">Isomerase</keyword>
<dbReference type="InterPro" id="IPR004589">
    <property type="entry name" value="DNA_helicase_ATP-dep_RecQ"/>
</dbReference>
<dbReference type="InterPro" id="IPR044876">
    <property type="entry name" value="HRDC_dom_sf"/>
</dbReference>
<dbReference type="InterPro" id="IPR027417">
    <property type="entry name" value="P-loop_NTPase"/>
</dbReference>
<keyword evidence="5" id="KW-0547">Nucleotide-binding</keyword>
<dbReference type="EMBL" id="NNSR01000004">
    <property type="protein sequence ID" value="PKD32820.1"/>
    <property type="molecule type" value="Genomic_DNA"/>
</dbReference>
<dbReference type="InterPro" id="IPR018982">
    <property type="entry name" value="RQC_domain"/>
</dbReference>
<dbReference type="CDD" id="cd17920">
    <property type="entry name" value="DEXHc_RecQ"/>
    <property type="match status" value="1"/>
</dbReference>
<protein>
    <recommendedName>
        <fullName evidence="16">DNA helicase RecQ</fullName>
        <ecNumber evidence="16">5.6.2.4</ecNumber>
    </recommendedName>
</protein>
<comment type="similarity">
    <text evidence="3">Belongs to the helicase family. RecQ subfamily.</text>
</comment>
<keyword evidence="9" id="KW-0862">Zinc</keyword>
<dbReference type="AlphaFoldDB" id="A0A2N0V0P9"/>
<dbReference type="SMART" id="SM00490">
    <property type="entry name" value="HELICc"/>
    <property type="match status" value="1"/>
</dbReference>
<dbReference type="CDD" id="cd18794">
    <property type="entry name" value="SF2_C_RecQ"/>
    <property type="match status" value="1"/>
</dbReference>
<keyword evidence="11" id="KW-0238">DNA-binding</keyword>
<dbReference type="Pfam" id="PF00570">
    <property type="entry name" value="HRDC"/>
    <property type="match status" value="1"/>
</dbReference>
<dbReference type="GO" id="GO:0016787">
    <property type="term" value="F:hydrolase activity"/>
    <property type="evidence" value="ECO:0007669"/>
    <property type="project" value="UniProtKB-KW"/>
</dbReference>
<evidence type="ECO:0000256" key="11">
    <source>
        <dbReference type="ARBA" id="ARBA00023125"/>
    </source>
</evidence>
<dbReference type="PROSITE" id="PS51194">
    <property type="entry name" value="HELICASE_CTER"/>
    <property type="match status" value="1"/>
</dbReference>
<dbReference type="GO" id="GO:0006260">
    <property type="term" value="P:DNA replication"/>
    <property type="evidence" value="ECO:0007669"/>
    <property type="project" value="InterPro"/>
</dbReference>
<dbReference type="SUPFAM" id="SSF52540">
    <property type="entry name" value="P-loop containing nucleoside triphosphate hydrolases"/>
    <property type="match status" value="1"/>
</dbReference>
<evidence type="ECO:0000256" key="14">
    <source>
        <dbReference type="ARBA" id="ARBA00023235"/>
    </source>
</evidence>
<dbReference type="Gene3D" id="1.10.150.80">
    <property type="entry name" value="HRDC domain"/>
    <property type="match status" value="1"/>
</dbReference>
<dbReference type="PANTHER" id="PTHR13710">
    <property type="entry name" value="DNA HELICASE RECQ FAMILY MEMBER"/>
    <property type="match status" value="1"/>
</dbReference>
<dbReference type="GO" id="GO:0003677">
    <property type="term" value="F:DNA binding"/>
    <property type="evidence" value="ECO:0007669"/>
    <property type="project" value="UniProtKB-KW"/>
</dbReference>
<dbReference type="Proteomes" id="UP000233425">
    <property type="component" value="Unassembled WGS sequence"/>
</dbReference>
<evidence type="ECO:0000256" key="8">
    <source>
        <dbReference type="ARBA" id="ARBA00022806"/>
    </source>
</evidence>
<dbReference type="Gene3D" id="1.10.10.10">
    <property type="entry name" value="Winged helix-like DNA-binding domain superfamily/Winged helix DNA-binding domain"/>
    <property type="match status" value="1"/>
</dbReference>
<dbReference type="Pfam" id="PF09382">
    <property type="entry name" value="RQC"/>
    <property type="match status" value="1"/>
</dbReference>
<dbReference type="InterPro" id="IPR006293">
    <property type="entry name" value="DNA_helicase_ATP-dep_RecQ_bac"/>
</dbReference>
<dbReference type="Gene3D" id="3.40.50.300">
    <property type="entry name" value="P-loop containing nucleotide triphosphate hydrolases"/>
    <property type="match status" value="2"/>
</dbReference>
<dbReference type="SMART" id="SM00956">
    <property type="entry name" value="RQC"/>
    <property type="match status" value="1"/>
</dbReference>